<comment type="caution">
    <text evidence="2">The sequence shown here is derived from an EMBL/GenBank/DDBJ whole genome shotgun (WGS) entry which is preliminary data.</text>
</comment>
<reference evidence="2 3" key="1">
    <citation type="journal article" date="2019" name="Int. J. Syst. Evol. Microbiol.">
        <title>The Global Catalogue of Microorganisms (GCM) 10K type strain sequencing project: providing services to taxonomists for standard genome sequencing and annotation.</title>
        <authorList>
            <consortium name="The Broad Institute Genomics Platform"/>
            <consortium name="The Broad Institute Genome Sequencing Center for Infectious Disease"/>
            <person name="Wu L."/>
            <person name="Ma J."/>
        </authorList>
    </citation>
    <scope>NUCLEOTIDE SEQUENCE [LARGE SCALE GENOMIC DNA]</scope>
    <source>
        <strain evidence="2 3">JCM 13249</strain>
    </source>
</reference>
<dbReference type="Pfam" id="PF07676">
    <property type="entry name" value="PD40"/>
    <property type="match status" value="1"/>
</dbReference>
<dbReference type="EMBL" id="BAAALS010000060">
    <property type="protein sequence ID" value="GAA1778203.1"/>
    <property type="molecule type" value="Genomic_DNA"/>
</dbReference>
<protein>
    <submittedName>
        <fullName evidence="2">DUF839 domain-containing protein</fullName>
    </submittedName>
</protein>
<dbReference type="PANTHER" id="PTHR35399">
    <property type="entry name" value="SLR8030 PROTEIN"/>
    <property type="match status" value="1"/>
</dbReference>
<keyword evidence="1" id="KW-0732">Signal</keyword>
<evidence type="ECO:0000256" key="1">
    <source>
        <dbReference type="SAM" id="SignalP"/>
    </source>
</evidence>
<dbReference type="Pfam" id="PF05787">
    <property type="entry name" value="PhoX"/>
    <property type="match status" value="2"/>
</dbReference>
<dbReference type="InterPro" id="IPR006311">
    <property type="entry name" value="TAT_signal"/>
</dbReference>
<proteinExistence type="predicted"/>
<sequence>MDRRNMLRATVLGMGVMALPFTAWPAAYAAPAQNATGPYGPLLAADANGIQLPAGFTSQIVARSGQTVPGTSYRWHNAPDGGAVFPNGTGWIYVSNSETSASAGGGASRIVFNASGAVVGASRILSGTNSNCAGGRTPWNTWLSCEEISLGRVWETYPLGGTAVVRPAMGRFKHEAAAADPVRRVIYLTEDETDGRFYRFVPSTWGDLSSGTLQVMVAGTGTSGSFTWATVPDPDGSPTVTRNQVSGAKAFNGGEGCHYANDTVWFTTKGDNRVWQVNLLNNTYELAYDDNLVSPGTAPLTGVDNITGSTFGDLYVAEDGGNMEICLITPDDKISVFLRVNGQSGSEITGPAFTPAGNRLYFSSQRGTSGASQGTGGITYCVTGPFRT</sequence>
<dbReference type="InterPro" id="IPR008557">
    <property type="entry name" value="PhoX"/>
</dbReference>
<evidence type="ECO:0000313" key="3">
    <source>
        <dbReference type="Proteomes" id="UP001500655"/>
    </source>
</evidence>
<dbReference type="Proteomes" id="UP001500655">
    <property type="component" value="Unassembled WGS sequence"/>
</dbReference>
<dbReference type="PROSITE" id="PS51318">
    <property type="entry name" value="TAT"/>
    <property type="match status" value="1"/>
</dbReference>
<name>A0ABN2L8D6_9ACTN</name>
<dbReference type="SUPFAM" id="SSF63825">
    <property type="entry name" value="YWTD domain"/>
    <property type="match status" value="1"/>
</dbReference>
<organism evidence="2 3">
    <name type="scientific">Luedemannella helvata</name>
    <dbReference type="NCBI Taxonomy" id="349315"/>
    <lineage>
        <taxon>Bacteria</taxon>
        <taxon>Bacillati</taxon>
        <taxon>Actinomycetota</taxon>
        <taxon>Actinomycetes</taxon>
        <taxon>Micromonosporales</taxon>
        <taxon>Micromonosporaceae</taxon>
        <taxon>Luedemannella</taxon>
    </lineage>
</organism>
<dbReference type="InterPro" id="IPR011659">
    <property type="entry name" value="WD40"/>
</dbReference>
<accession>A0ABN2L8D6</accession>
<evidence type="ECO:0000313" key="2">
    <source>
        <dbReference type="EMBL" id="GAA1778203.1"/>
    </source>
</evidence>
<feature type="signal peptide" evidence="1">
    <location>
        <begin position="1"/>
        <end position="29"/>
    </location>
</feature>
<feature type="chain" id="PRO_5045707780" evidence="1">
    <location>
        <begin position="30"/>
        <end position="388"/>
    </location>
</feature>
<dbReference type="RefSeq" id="WP_344088793.1">
    <property type="nucleotide sequence ID" value="NZ_BAAALS010000060.1"/>
</dbReference>
<keyword evidence="3" id="KW-1185">Reference proteome</keyword>
<gene>
    <name evidence="2" type="ORF">GCM10009681_56500</name>
</gene>
<dbReference type="PANTHER" id="PTHR35399:SF2">
    <property type="entry name" value="DUF839 DOMAIN-CONTAINING PROTEIN"/>
    <property type="match status" value="1"/>
</dbReference>